<dbReference type="PRINTS" id="PR00019">
    <property type="entry name" value="LEURICHRPT"/>
</dbReference>
<feature type="compositionally biased region" description="Basic residues" evidence="4">
    <location>
        <begin position="639"/>
        <end position="648"/>
    </location>
</feature>
<name>A0A834XPP2_APHGI</name>
<feature type="compositionally biased region" description="Basic and acidic residues" evidence="4">
    <location>
        <begin position="649"/>
        <end position="664"/>
    </location>
</feature>
<reference evidence="7 8" key="1">
    <citation type="submission" date="2020-08" db="EMBL/GenBank/DDBJ databases">
        <title>Aphidius gifuensis genome sequencing and assembly.</title>
        <authorList>
            <person name="Du Z."/>
        </authorList>
    </citation>
    <scope>NUCLEOTIDE SEQUENCE [LARGE SCALE GENOMIC DNA]</scope>
    <source>
        <strain evidence="7">YNYX2018</strain>
        <tissue evidence="7">Adults</tissue>
    </source>
</reference>
<sequence>MNKIILILLLINLKKIYSYCPVNCLCYLNNEPKKITCSHQGLNEYPAKISDLVEHFDLSDNNLRIIVSDIGRLIELRYLNLAKNQLTGLPGDIGELWKLERLDLSENKIHNVGIDIGVITRLPNLKILSLGKNPITDIQELSNAALKYLDVNKCTILRITNETLEGLPELISLNMEDNPLITVRNIKSNKLKWLDMSNCRLSILESNTFEGAPLLEQLRLANNPYLIFSTRKETLRHDKLKKLDASGCNLDRPGLHGFPSLTQAILSKNSIRFLPDNIFSRNKMLINLSLDGNGLDQINSSTFYGMTSLETLDLSRNSLTQLHSSLFKENINLRLLNLSSNNIREIPDDFLSTVITLDLSMNLIDNISNKCLINMTRIKNLNLGKNRFELFDSSLESNTLRTLNLQNNRIIKLTNKSFLNIPLLTGLDLSGNRLSEDLSRDVFSSNDNLQKILLHDNPWHCDCDKLESIYNYLKSTEKTIVTNLICQSPSNVSGYSWTTACYTDWSNDVSDSRYKDKIYQLVLMGLFICVFVFGTVVSIGHTIRTKRSQALLRIREAERAEARERLLLHRRTLEIESRRQEHQPRIHPAEIIGPPTYEEAVQLPRLIRSLDHLDSISTEGIGNSGQSLDQQAWIKKRRMQSKKIINKRAKSEDNLNRKCREKNKNIKGYSTSSVSRERRRKSTIIYRQNNDSYSDEPISSMDDIQRGINRSKTSITNNKKRKRFLIVKNEHSNDDEDSDNYKNISSRSAFNLNNDKNKIFDLSREPRSGTYRPTCTTSPQFYDSSSDNEIIIHNPPSIV</sequence>
<dbReference type="Pfam" id="PF00560">
    <property type="entry name" value="LRR_1"/>
    <property type="match status" value="2"/>
</dbReference>
<dbReference type="Pfam" id="PF13855">
    <property type="entry name" value="LRR_8"/>
    <property type="match status" value="2"/>
</dbReference>
<dbReference type="AlphaFoldDB" id="A0A834XPP2"/>
<feature type="compositionally biased region" description="Polar residues" evidence="4">
    <location>
        <begin position="771"/>
        <end position="788"/>
    </location>
</feature>
<feature type="chain" id="PRO_5032603374" evidence="6">
    <location>
        <begin position="19"/>
        <end position="799"/>
    </location>
</feature>
<dbReference type="SMART" id="SM00369">
    <property type="entry name" value="LRR_TYP"/>
    <property type="match status" value="8"/>
</dbReference>
<dbReference type="PANTHER" id="PTHR24373">
    <property type="entry name" value="SLIT RELATED LEUCINE-RICH REPEAT NEURONAL PROTEIN"/>
    <property type="match status" value="1"/>
</dbReference>
<organism evidence="7 8">
    <name type="scientific">Aphidius gifuensis</name>
    <name type="common">Parasitoid wasp</name>
    <dbReference type="NCBI Taxonomy" id="684658"/>
    <lineage>
        <taxon>Eukaryota</taxon>
        <taxon>Metazoa</taxon>
        <taxon>Ecdysozoa</taxon>
        <taxon>Arthropoda</taxon>
        <taxon>Hexapoda</taxon>
        <taxon>Insecta</taxon>
        <taxon>Pterygota</taxon>
        <taxon>Neoptera</taxon>
        <taxon>Endopterygota</taxon>
        <taxon>Hymenoptera</taxon>
        <taxon>Apocrita</taxon>
        <taxon>Ichneumonoidea</taxon>
        <taxon>Braconidae</taxon>
        <taxon>Aphidiinae</taxon>
        <taxon>Aphidius</taxon>
    </lineage>
</organism>
<keyword evidence="8" id="KW-1185">Reference proteome</keyword>
<dbReference type="GO" id="GO:0005615">
    <property type="term" value="C:extracellular space"/>
    <property type="evidence" value="ECO:0007669"/>
    <property type="project" value="TreeGrafter"/>
</dbReference>
<gene>
    <name evidence="7" type="ORF">HCN44_000128</name>
</gene>
<feature type="region of interest" description="Disordered" evidence="4">
    <location>
        <begin position="770"/>
        <end position="789"/>
    </location>
</feature>
<dbReference type="InterPro" id="IPR032675">
    <property type="entry name" value="LRR_dom_sf"/>
</dbReference>
<keyword evidence="3" id="KW-0677">Repeat</keyword>
<keyword evidence="2 6" id="KW-0732">Signal</keyword>
<evidence type="ECO:0000256" key="3">
    <source>
        <dbReference type="ARBA" id="ARBA00022737"/>
    </source>
</evidence>
<proteinExistence type="predicted"/>
<dbReference type="Proteomes" id="UP000639338">
    <property type="component" value="Unassembled WGS sequence"/>
</dbReference>
<evidence type="ECO:0000313" key="8">
    <source>
        <dbReference type="Proteomes" id="UP000639338"/>
    </source>
</evidence>
<evidence type="ECO:0000256" key="5">
    <source>
        <dbReference type="SAM" id="Phobius"/>
    </source>
</evidence>
<keyword evidence="5" id="KW-0472">Membrane</keyword>
<dbReference type="InterPro" id="IPR025875">
    <property type="entry name" value="Leu-rich_rpt_4"/>
</dbReference>
<dbReference type="Pfam" id="PF12799">
    <property type="entry name" value="LRR_4"/>
    <property type="match status" value="1"/>
</dbReference>
<dbReference type="OrthoDB" id="1574204at2759"/>
<keyword evidence="5" id="KW-0812">Transmembrane</keyword>
<dbReference type="Gene3D" id="3.80.10.10">
    <property type="entry name" value="Ribonuclease Inhibitor"/>
    <property type="match status" value="4"/>
</dbReference>
<dbReference type="InterPro" id="IPR003591">
    <property type="entry name" value="Leu-rich_rpt_typical-subtyp"/>
</dbReference>
<protein>
    <submittedName>
        <fullName evidence="7">Uncharacterized protein</fullName>
    </submittedName>
</protein>
<dbReference type="GO" id="GO:0031012">
    <property type="term" value="C:extracellular matrix"/>
    <property type="evidence" value="ECO:0007669"/>
    <property type="project" value="TreeGrafter"/>
</dbReference>
<evidence type="ECO:0000256" key="6">
    <source>
        <dbReference type="SAM" id="SignalP"/>
    </source>
</evidence>
<dbReference type="SUPFAM" id="SSF52058">
    <property type="entry name" value="L domain-like"/>
    <property type="match status" value="2"/>
</dbReference>
<dbReference type="InterPro" id="IPR050328">
    <property type="entry name" value="Dev_Immune_Receptor"/>
</dbReference>
<keyword evidence="5" id="KW-1133">Transmembrane helix</keyword>
<evidence type="ECO:0000256" key="2">
    <source>
        <dbReference type="ARBA" id="ARBA00022729"/>
    </source>
</evidence>
<dbReference type="SMART" id="SM00365">
    <property type="entry name" value="LRR_SD22"/>
    <property type="match status" value="5"/>
</dbReference>
<evidence type="ECO:0000256" key="1">
    <source>
        <dbReference type="ARBA" id="ARBA00022614"/>
    </source>
</evidence>
<dbReference type="InterPro" id="IPR001611">
    <property type="entry name" value="Leu-rich_rpt"/>
</dbReference>
<evidence type="ECO:0000256" key="4">
    <source>
        <dbReference type="SAM" id="MobiDB-lite"/>
    </source>
</evidence>
<dbReference type="EMBL" id="JACMRX010000004">
    <property type="protein sequence ID" value="KAF7990323.1"/>
    <property type="molecule type" value="Genomic_DNA"/>
</dbReference>
<feature type="transmembrane region" description="Helical" evidence="5">
    <location>
        <begin position="518"/>
        <end position="543"/>
    </location>
</feature>
<accession>A0A834XPP2</accession>
<comment type="caution">
    <text evidence="7">The sequence shown here is derived from an EMBL/GenBank/DDBJ whole genome shotgun (WGS) entry which is preliminary data.</text>
</comment>
<feature type="signal peptide" evidence="6">
    <location>
        <begin position="1"/>
        <end position="18"/>
    </location>
</feature>
<keyword evidence="1" id="KW-0433">Leucine-rich repeat</keyword>
<dbReference type="PROSITE" id="PS51450">
    <property type="entry name" value="LRR"/>
    <property type="match status" value="5"/>
</dbReference>
<evidence type="ECO:0000313" key="7">
    <source>
        <dbReference type="EMBL" id="KAF7990323.1"/>
    </source>
</evidence>
<dbReference type="PANTHER" id="PTHR24373:SF370">
    <property type="entry name" value="FISH-LIPS, ISOFORM E"/>
    <property type="match status" value="1"/>
</dbReference>
<feature type="region of interest" description="Disordered" evidence="4">
    <location>
        <begin position="639"/>
        <end position="701"/>
    </location>
</feature>